<evidence type="ECO:0000256" key="4">
    <source>
        <dbReference type="ARBA" id="ARBA00022741"/>
    </source>
</evidence>
<keyword evidence="2" id="KW-0723">Serine/threonine-protein kinase</keyword>
<dbReference type="InterPro" id="IPR011009">
    <property type="entry name" value="Kinase-like_dom_sf"/>
</dbReference>
<dbReference type="Gene3D" id="1.10.510.10">
    <property type="entry name" value="Transferase(Phosphotransferase) domain 1"/>
    <property type="match status" value="1"/>
</dbReference>
<dbReference type="InterPro" id="IPR011990">
    <property type="entry name" value="TPR-like_helical_dom_sf"/>
</dbReference>
<dbReference type="PROSITE" id="PS50011">
    <property type="entry name" value="PROTEIN_KINASE_DOM"/>
    <property type="match status" value="1"/>
</dbReference>
<evidence type="ECO:0000259" key="8">
    <source>
        <dbReference type="PROSITE" id="PS50011"/>
    </source>
</evidence>
<dbReference type="EMBL" id="BAAAHH010000050">
    <property type="protein sequence ID" value="GAA0967584.1"/>
    <property type="molecule type" value="Genomic_DNA"/>
</dbReference>
<dbReference type="PROSITE" id="PS00108">
    <property type="entry name" value="PROTEIN_KINASE_ST"/>
    <property type="match status" value="1"/>
</dbReference>
<dbReference type="Gene3D" id="3.30.200.20">
    <property type="entry name" value="Phosphorylase Kinase, domain 1"/>
    <property type="match status" value="1"/>
</dbReference>
<organism evidence="9 10">
    <name type="scientific">Actinocorallia libanotica</name>
    <dbReference type="NCBI Taxonomy" id="46162"/>
    <lineage>
        <taxon>Bacteria</taxon>
        <taxon>Bacillati</taxon>
        <taxon>Actinomycetota</taxon>
        <taxon>Actinomycetes</taxon>
        <taxon>Streptosporangiales</taxon>
        <taxon>Thermomonosporaceae</taxon>
        <taxon>Actinocorallia</taxon>
    </lineage>
</organism>
<evidence type="ECO:0000256" key="2">
    <source>
        <dbReference type="ARBA" id="ARBA00022527"/>
    </source>
</evidence>
<dbReference type="InterPro" id="IPR019734">
    <property type="entry name" value="TPR_rpt"/>
</dbReference>
<dbReference type="SMART" id="SM00220">
    <property type="entry name" value="S_TKc"/>
    <property type="match status" value="1"/>
</dbReference>
<evidence type="ECO:0000256" key="7">
    <source>
        <dbReference type="SAM" id="MobiDB-lite"/>
    </source>
</evidence>
<proteinExistence type="predicted"/>
<keyword evidence="3" id="KW-0808">Transferase</keyword>
<evidence type="ECO:0000313" key="9">
    <source>
        <dbReference type="EMBL" id="GAA0967584.1"/>
    </source>
</evidence>
<protein>
    <recommendedName>
        <fullName evidence="1">non-specific serine/threonine protein kinase</fullName>
        <ecNumber evidence="1">2.7.11.1</ecNumber>
    </recommendedName>
</protein>
<dbReference type="CDD" id="cd14014">
    <property type="entry name" value="STKc_PknB_like"/>
    <property type="match status" value="1"/>
</dbReference>
<dbReference type="Pfam" id="PF00069">
    <property type="entry name" value="Pkinase"/>
    <property type="match status" value="1"/>
</dbReference>
<keyword evidence="4" id="KW-0547">Nucleotide-binding</keyword>
<comment type="caution">
    <text evidence="9">The sequence shown here is derived from an EMBL/GenBank/DDBJ whole genome shotgun (WGS) entry which is preliminary data.</text>
</comment>
<evidence type="ECO:0000313" key="10">
    <source>
        <dbReference type="Proteomes" id="UP001500665"/>
    </source>
</evidence>
<keyword evidence="10" id="KW-1185">Reference proteome</keyword>
<evidence type="ECO:0000256" key="5">
    <source>
        <dbReference type="ARBA" id="ARBA00022777"/>
    </source>
</evidence>
<dbReference type="Proteomes" id="UP001500665">
    <property type="component" value="Unassembled WGS sequence"/>
</dbReference>
<dbReference type="Gene3D" id="1.25.40.10">
    <property type="entry name" value="Tetratricopeptide repeat domain"/>
    <property type="match status" value="1"/>
</dbReference>
<keyword evidence="5" id="KW-0418">Kinase</keyword>
<dbReference type="InterPro" id="IPR000719">
    <property type="entry name" value="Prot_kinase_dom"/>
</dbReference>
<dbReference type="InterPro" id="IPR008271">
    <property type="entry name" value="Ser/Thr_kinase_AS"/>
</dbReference>
<dbReference type="PANTHER" id="PTHR43289:SF6">
    <property type="entry name" value="SERINE_THREONINE-PROTEIN KINASE NEKL-3"/>
    <property type="match status" value="1"/>
</dbReference>
<feature type="domain" description="Protein kinase" evidence="8">
    <location>
        <begin position="25"/>
        <end position="290"/>
    </location>
</feature>
<evidence type="ECO:0000256" key="6">
    <source>
        <dbReference type="ARBA" id="ARBA00022840"/>
    </source>
</evidence>
<dbReference type="Pfam" id="PF13181">
    <property type="entry name" value="TPR_8"/>
    <property type="match status" value="1"/>
</dbReference>
<dbReference type="SUPFAM" id="SSF48452">
    <property type="entry name" value="TPR-like"/>
    <property type="match status" value="1"/>
</dbReference>
<gene>
    <name evidence="9" type="ORF">GCM10009550_71670</name>
</gene>
<sequence>MTIAAPAADAPEERPENNPPMRLSYCEPIRVRRGGMGLVYLCERAELGDEVAVKILNRELTVIPGLPEAFLRECFFWLQLGRHPNIATALSAHQAPHEPPYLVLEYVPRSLRDVLNDRPLSLVQTVRLLIGVADGLAHAREHLPGFVHADLKPENILISADGTAKITDLGLARTLRAATNANPTYSHVGGGGTPLYMAPEQILSGVPAEASDVYAIGCVAHELVAGVPAYGVPHSVEDYLLRHLHGEAVPLDRLRKDTPGDLARLVTEMLAKTADARPGLDRVRSVLRTIAERIDRPVAVPEGKKVVVGDRLMAAQGLVNLGYHDDALRMARRLAGENRGAHEIHARIIIARALSEQEEYEAASNELDTVAELLDDDSPEAVRGGYWTERLRIAGKSGEPATALECAKQAIQSAPRASIVYANVAVLFEQLGDLESAIEANEAALSIAGNLAYFTNLANLLRKAGRSAEVLEVCDRLVNYHSTLGASYAFRGINRVLAPEGGAIDARQMGLIVSDLQEALRLSPPNLEQTQVLSAIVESLVGPNWPSYGPS</sequence>
<feature type="region of interest" description="Disordered" evidence="7">
    <location>
        <begin position="1"/>
        <end position="21"/>
    </location>
</feature>
<dbReference type="SUPFAM" id="SSF56112">
    <property type="entry name" value="Protein kinase-like (PK-like)"/>
    <property type="match status" value="1"/>
</dbReference>
<evidence type="ECO:0000256" key="1">
    <source>
        <dbReference type="ARBA" id="ARBA00012513"/>
    </source>
</evidence>
<evidence type="ECO:0000256" key="3">
    <source>
        <dbReference type="ARBA" id="ARBA00022679"/>
    </source>
</evidence>
<name>A0ABN1RY64_9ACTN</name>
<dbReference type="PANTHER" id="PTHR43289">
    <property type="entry name" value="MITOGEN-ACTIVATED PROTEIN KINASE KINASE KINASE 20-RELATED"/>
    <property type="match status" value="1"/>
</dbReference>
<reference evidence="9 10" key="1">
    <citation type="journal article" date="2019" name="Int. J. Syst. Evol. Microbiol.">
        <title>The Global Catalogue of Microorganisms (GCM) 10K type strain sequencing project: providing services to taxonomists for standard genome sequencing and annotation.</title>
        <authorList>
            <consortium name="The Broad Institute Genomics Platform"/>
            <consortium name="The Broad Institute Genome Sequencing Center for Infectious Disease"/>
            <person name="Wu L."/>
            <person name="Ma J."/>
        </authorList>
    </citation>
    <scope>NUCLEOTIDE SEQUENCE [LARGE SCALE GENOMIC DNA]</scope>
    <source>
        <strain evidence="9 10">JCM 10696</strain>
    </source>
</reference>
<dbReference type="EC" id="2.7.11.1" evidence="1"/>
<accession>A0ABN1RY64</accession>
<keyword evidence="6" id="KW-0067">ATP-binding</keyword>